<name>A0A1Q9EPZ6_SYMMI</name>
<accession>A0A1Q9EPZ6</accession>
<sequence length="1715" mass="189322">MADHRGHAAGECADELVGACTWGSGYAAFPASGRCLDAAPRVRCRLFEALEKQEPEKLPAEIVRIGFRDANAEVRDACQTYLMSWLAKKREDKGAEAVLQDMIRQLDETTAEMALKVVFACSDWAACLDSVATSSPGTDASAALMWRVAAQLSDAPVPDAEPLPYQAMSAVVDEQWSLLRQLLWRLLQEEGGSTTDLVEVADTVLREAPAPDEVGDSATGTSLYHLAAAVLRRADPEGVNAAVLSLLEHLQSDDETQQFDGFLKKKNAAESARLADSVSQRTLRGLCVIDAALSHSSVQAGSEDVAPLLGGSELVHTWLRPALTRADAAEPLLGASWSRHRMLAIRCMALLTSVEPEVASTHWPFFLSLLRRFGSRSGREAELISQTCAMFLSDVLLLHSGASEWFPDPAAKSAALLAALRKAQAVSPPLRRKLSEKIAMMMLYGADREITIESTWALTSMMLEVFHHPAGKPSAEVADSAKLDLEEAEEAAHRGRLLCFFGCLGRASASHAARLGAAAELLLSTDLWHLAVPRPLTAARGTQTWRYLQLPRLLRLVCQQLAASCAGHAGRPAARHSAAIWLERVWRPLALLCLDIREESLLADLLRAATVPVQAVDRSFSAPFTAAGDFWPFVAREVSEACQEISAAWSRGSSKSSGEDLQPILRKLTECLGTVRTDQVSTSLPRWEEVREATRERRLQLRQNMDSLEIDISDLIAHALHAEEGLCGGRKRRCGHASDDDSGEVPAPKRLARTMRSYYESFGASVEEDLCGESSPAGDQDWNGSAWASRRSPENAGTGGISSDSKDREDEEWDGGRRAATPMRQPAWDGWSEDGSWGGRHASWREDDRRSAENWRFTGSEASREDDENWSWKTGGTGGGDDDGQSCENWSWKTGRTGGDWDRSSEVGWRRPALHKGTKAALYVEENYHNDLYYQAGSTTEVTEDRKGIVRVVGEENSIEKEKEKKGGGKVSNTYPPVFRARPQESYAEWKRSVEFWIGGEGSQLPAELIGPRMMVQLRDRAAQLVKRLTNEDVNGPDGKSVIFRELEKAPLIKQVDRHKVDEHRRRLMQLNRAPHESIESYITRASLYRGQLLGLDSSLAMGEAFYVGHLLDHAHLSRRDKAMIKTKAGSAVDEDLVTSAMVELAVDLEGEPGYPLGFSEPNMARNGEEWMVQRGEPRGRYGAPGPGRTTSGAPGGRTARQAFGAEWEEPVEHYAQVPDDGEDSLDESEAPPELLMRENEAFGMQYKAKQKIAEVKKLRQYYRRPDNDTKRKALAEQMKVNPCHNCGELGHWSRECPHPPKGNSSASAPKAQQAFVARARPLRSVKEEPEDREWDLLVSLCRGQPQRASELKASPSPQYKGVSAGESSHVVLSVTDVEGHEVLWSLQELAFKIILDIGCMRSVAGVQWANLLVNRWRKEGRWLAVEPESETFRFGGGEVLRSRFRLSFVGSFAGRPVIYSFSIVEGSCPPLFSRLGVKNYGVGQFCELPSLVSILSLPKLMAAADAPKCKLCRSPDHKTKECPMIEIEESEGDGSYQVVAMDHDGEPRPRRMAPPRPETKGGVKGRRASAAMSSSPSPADEGYAAVENIAGLTAEEMSLLNRRRAKQAASKAKAIQRKALTGVHADYPSLSHAWSSEVAYNLVASTASRMRTYLWKKVVWQLRIRAAVEAEGNRRWKRNPRWLSMLLGKEVASLFGHFGSMRQKMQSPETWCLM</sequence>
<keyword evidence="1" id="KW-0863">Zinc-finger</keyword>
<dbReference type="OrthoDB" id="428394at2759"/>
<protein>
    <recommendedName>
        <fullName evidence="3">CCHC-type domain-containing protein</fullName>
    </recommendedName>
</protein>
<keyword evidence="1" id="KW-0479">Metal-binding</keyword>
<evidence type="ECO:0000256" key="1">
    <source>
        <dbReference type="PROSITE-ProRule" id="PRU00047"/>
    </source>
</evidence>
<feature type="region of interest" description="Disordered" evidence="2">
    <location>
        <begin position="730"/>
        <end position="749"/>
    </location>
</feature>
<dbReference type="Proteomes" id="UP000186817">
    <property type="component" value="Unassembled WGS sequence"/>
</dbReference>
<keyword evidence="1" id="KW-0862">Zinc</keyword>
<organism evidence="4 5">
    <name type="scientific">Symbiodinium microadriaticum</name>
    <name type="common">Dinoflagellate</name>
    <name type="synonym">Zooxanthella microadriatica</name>
    <dbReference type="NCBI Taxonomy" id="2951"/>
    <lineage>
        <taxon>Eukaryota</taxon>
        <taxon>Sar</taxon>
        <taxon>Alveolata</taxon>
        <taxon>Dinophyceae</taxon>
        <taxon>Suessiales</taxon>
        <taxon>Symbiodiniaceae</taxon>
        <taxon>Symbiodinium</taxon>
    </lineage>
</organism>
<dbReference type="Gene3D" id="4.10.60.10">
    <property type="entry name" value="Zinc finger, CCHC-type"/>
    <property type="match status" value="1"/>
</dbReference>
<dbReference type="SUPFAM" id="SSF57756">
    <property type="entry name" value="Retrovirus zinc finger-like domains"/>
    <property type="match status" value="1"/>
</dbReference>
<dbReference type="EMBL" id="LSRX01000095">
    <property type="protein sequence ID" value="OLQ09506.1"/>
    <property type="molecule type" value="Genomic_DNA"/>
</dbReference>
<feature type="compositionally biased region" description="Basic and acidic residues" evidence="2">
    <location>
        <begin position="843"/>
        <end position="853"/>
    </location>
</feature>
<proteinExistence type="predicted"/>
<gene>
    <name evidence="4" type="ORF">AK812_SmicGene6857</name>
</gene>
<dbReference type="Pfam" id="PF00098">
    <property type="entry name" value="zf-CCHC"/>
    <property type="match status" value="1"/>
</dbReference>
<dbReference type="PROSITE" id="PS50158">
    <property type="entry name" value="ZF_CCHC"/>
    <property type="match status" value="1"/>
</dbReference>
<reference evidence="4 5" key="1">
    <citation type="submission" date="2016-02" db="EMBL/GenBank/DDBJ databases">
        <title>Genome analysis of coral dinoflagellate symbionts highlights evolutionary adaptations to a symbiotic lifestyle.</title>
        <authorList>
            <person name="Aranda M."/>
            <person name="Li Y."/>
            <person name="Liew Y.J."/>
            <person name="Baumgarten S."/>
            <person name="Simakov O."/>
            <person name="Wilson M."/>
            <person name="Piel J."/>
            <person name="Ashoor H."/>
            <person name="Bougouffa S."/>
            <person name="Bajic V.B."/>
            <person name="Ryu T."/>
            <person name="Ravasi T."/>
            <person name="Bayer T."/>
            <person name="Micklem G."/>
            <person name="Kim H."/>
            <person name="Bhak J."/>
            <person name="Lajeunesse T.C."/>
            <person name="Voolstra C.R."/>
        </authorList>
    </citation>
    <scope>NUCLEOTIDE SEQUENCE [LARGE SCALE GENOMIC DNA]</scope>
    <source>
        <strain evidence="4 5">CCMP2467</strain>
    </source>
</reference>
<dbReference type="GO" id="GO:0003676">
    <property type="term" value="F:nucleic acid binding"/>
    <property type="evidence" value="ECO:0007669"/>
    <property type="project" value="InterPro"/>
</dbReference>
<feature type="compositionally biased region" description="Low complexity" evidence="2">
    <location>
        <begin position="1569"/>
        <end position="1580"/>
    </location>
</feature>
<evidence type="ECO:0000313" key="5">
    <source>
        <dbReference type="Proteomes" id="UP000186817"/>
    </source>
</evidence>
<dbReference type="InterPro" id="IPR001878">
    <property type="entry name" value="Znf_CCHC"/>
</dbReference>
<feature type="domain" description="CCHC-type" evidence="3">
    <location>
        <begin position="1284"/>
        <end position="1298"/>
    </location>
</feature>
<keyword evidence="5" id="KW-1185">Reference proteome</keyword>
<dbReference type="GO" id="GO:0008270">
    <property type="term" value="F:zinc ion binding"/>
    <property type="evidence" value="ECO:0007669"/>
    <property type="project" value="UniProtKB-KW"/>
</dbReference>
<evidence type="ECO:0000259" key="3">
    <source>
        <dbReference type="PROSITE" id="PS50158"/>
    </source>
</evidence>
<dbReference type="SMART" id="SM00343">
    <property type="entry name" value="ZnF_C2HC"/>
    <property type="match status" value="2"/>
</dbReference>
<dbReference type="InterPro" id="IPR036875">
    <property type="entry name" value="Znf_CCHC_sf"/>
</dbReference>
<feature type="region of interest" description="Disordered" evidence="2">
    <location>
        <begin position="1176"/>
        <end position="1199"/>
    </location>
</feature>
<evidence type="ECO:0000313" key="4">
    <source>
        <dbReference type="EMBL" id="OLQ09506.1"/>
    </source>
</evidence>
<feature type="region of interest" description="Disordered" evidence="2">
    <location>
        <begin position="1545"/>
        <end position="1581"/>
    </location>
</feature>
<comment type="caution">
    <text evidence="4">The sequence shown here is derived from an EMBL/GenBank/DDBJ whole genome shotgun (WGS) entry which is preliminary data.</text>
</comment>
<evidence type="ECO:0000256" key="2">
    <source>
        <dbReference type="SAM" id="MobiDB-lite"/>
    </source>
</evidence>
<feature type="region of interest" description="Disordered" evidence="2">
    <location>
        <begin position="770"/>
        <end position="903"/>
    </location>
</feature>